<dbReference type="InterPro" id="IPR006861">
    <property type="entry name" value="HABP4_PAIRBP1-bd"/>
</dbReference>
<gene>
    <name evidence="3" type="primary">NDAI0J01690</name>
    <name evidence="3" type="ordered locus">NDAI_0J01690</name>
</gene>
<dbReference type="EMBL" id="HE580276">
    <property type="protein sequence ID" value="CCD27061.1"/>
    <property type="molecule type" value="Genomic_DNA"/>
</dbReference>
<evidence type="ECO:0000313" key="3">
    <source>
        <dbReference type="EMBL" id="CCD27061.1"/>
    </source>
</evidence>
<accession>G0WGY3</accession>
<dbReference type="Pfam" id="PF04774">
    <property type="entry name" value="HABP4_PAI-RBP1"/>
    <property type="match status" value="1"/>
</dbReference>
<dbReference type="eggNOG" id="ENOG502S4WH">
    <property type="taxonomic scope" value="Eukaryota"/>
</dbReference>
<feature type="region of interest" description="Disordered" evidence="1">
    <location>
        <begin position="56"/>
        <end position="86"/>
    </location>
</feature>
<dbReference type="RefSeq" id="XP_003672304.1">
    <property type="nucleotide sequence ID" value="XM_003672256.1"/>
</dbReference>
<feature type="region of interest" description="Disordered" evidence="1">
    <location>
        <begin position="18"/>
        <end position="44"/>
    </location>
</feature>
<dbReference type="KEGG" id="ndi:NDAI_0J01690"/>
<feature type="domain" description="Hyaluronan/mRNA-binding protein" evidence="2">
    <location>
        <begin position="30"/>
        <end position="75"/>
    </location>
</feature>
<evidence type="ECO:0000256" key="1">
    <source>
        <dbReference type="SAM" id="MobiDB-lite"/>
    </source>
</evidence>
<dbReference type="STRING" id="1071378.G0WGY3"/>
<feature type="compositionally biased region" description="Basic and acidic residues" evidence="1">
    <location>
        <begin position="74"/>
        <end position="86"/>
    </location>
</feature>
<dbReference type="OMA" id="KWTVHES"/>
<reference evidence="3 4" key="1">
    <citation type="journal article" date="2011" name="Proc. Natl. Acad. Sci. U.S.A.">
        <title>Evolutionary erosion of yeast sex chromosomes by mating-type switching accidents.</title>
        <authorList>
            <person name="Gordon J.L."/>
            <person name="Armisen D."/>
            <person name="Proux-Wera E."/>
            <person name="Oheigeartaigh S.S."/>
            <person name="Byrne K.P."/>
            <person name="Wolfe K.H."/>
        </authorList>
    </citation>
    <scope>NUCLEOTIDE SEQUENCE [LARGE SCALE GENOMIC DNA]</scope>
    <source>
        <strain evidence="4">ATCC 10597 / BCRC 20456 / CBS 421 / NBRC 0211 / NRRL Y-12639</strain>
    </source>
</reference>
<name>G0WGY3_NAUDC</name>
<dbReference type="HOGENOM" id="CLU_186295_0_0_1"/>
<protein>
    <recommendedName>
        <fullName evidence="2">Hyaluronan/mRNA-binding protein domain-containing protein</fullName>
    </recommendedName>
</protein>
<dbReference type="Proteomes" id="UP000000689">
    <property type="component" value="Chromosome 10"/>
</dbReference>
<keyword evidence="4" id="KW-1185">Reference proteome</keyword>
<proteinExistence type="predicted"/>
<sequence>MTRTNKWTVHESRPDAKYFTHNGNFGENPAKVKREGSGKANWGKAGDELTDLVESGEIKPVFNKQRRGSNSQKNQDKMKDIQGYHV</sequence>
<organism evidence="3 4">
    <name type="scientific">Naumovozyma dairenensis (strain ATCC 10597 / BCRC 20456 / CBS 421 / NBRC 0211 / NRRL Y-12639)</name>
    <name type="common">Saccharomyces dairenensis</name>
    <dbReference type="NCBI Taxonomy" id="1071378"/>
    <lineage>
        <taxon>Eukaryota</taxon>
        <taxon>Fungi</taxon>
        <taxon>Dikarya</taxon>
        <taxon>Ascomycota</taxon>
        <taxon>Saccharomycotina</taxon>
        <taxon>Saccharomycetes</taxon>
        <taxon>Saccharomycetales</taxon>
        <taxon>Saccharomycetaceae</taxon>
        <taxon>Naumovozyma</taxon>
    </lineage>
</organism>
<dbReference type="OrthoDB" id="2122308at2759"/>
<dbReference type="GeneID" id="11494320"/>
<dbReference type="AlphaFoldDB" id="G0WGY3"/>
<evidence type="ECO:0000313" key="4">
    <source>
        <dbReference type="Proteomes" id="UP000000689"/>
    </source>
</evidence>
<evidence type="ECO:0000259" key="2">
    <source>
        <dbReference type="Pfam" id="PF04774"/>
    </source>
</evidence>